<name>M5FXA0_DACPD</name>
<evidence type="ECO:0000256" key="2">
    <source>
        <dbReference type="PROSITE-ProRule" id="PRU00317"/>
    </source>
</evidence>
<feature type="repeat" description="Pumilio" evidence="2">
    <location>
        <begin position="263"/>
        <end position="298"/>
    </location>
</feature>
<evidence type="ECO:0000256" key="1">
    <source>
        <dbReference type="ARBA" id="ARBA00022737"/>
    </source>
</evidence>
<dbReference type="Proteomes" id="UP000030653">
    <property type="component" value="Unassembled WGS sequence"/>
</dbReference>
<evidence type="ECO:0000256" key="3">
    <source>
        <dbReference type="SAM" id="MobiDB-lite"/>
    </source>
</evidence>
<dbReference type="STRING" id="1858805.M5FXA0"/>
<reference evidence="5 6" key="1">
    <citation type="journal article" date="2012" name="Science">
        <title>The Paleozoic origin of enzymatic lignin decomposition reconstructed from 31 fungal genomes.</title>
        <authorList>
            <person name="Floudas D."/>
            <person name="Binder M."/>
            <person name="Riley R."/>
            <person name="Barry K."/>
            <person name="Blanchette R.A."/>
            <person name="Henrissat B."/>
            <person name="Martinez A.T."/>
            <person name="Otillar R."/>
            <person name="Spatafora J.W."/>
            <person name="Yadav J.S."/>
            <person name="Aerts A."/>
            <person name="Benoit I."/>
            <person name="Boyd A."/>
            <person name="Carlson A."/>
            <person name="Copeland A."/>
            <person name="Coutinho P.M."/>
            <person name="de Vries R.P."/>
            <person name="Ferreira P."/>
            <person name="Findley K."/>
            <person name="Foster B."/>
            <person name="Gaskell J."/>
            <person name="Glotzer D."/>
            <person name="Gorecki P."/>
            <person name="Heitman J."/>
            <person name="Hesse C."/>
            <person name="Hori C."/>
            <person name="Igarashi K."/>
            <person name="Jurgens J.A."/>
            <person name="Kallen N."/>
            <person name="Kersten P."/>
            <person name="Kohler A."/>
            <person name="Kuees U."/>
            <person name="Kumar T.K.A."/>
            <person name="Kuo A."/>
            <person name="LaButti K."/>
            <person name="Larrondo L.F."/>
            <person name="Lindquist E."/>
            <person name="Ling A."/>
            <person name="Lombard V."/>
            <person name="Lucas S."/>
            <person name="Lundell T."/>
            <person name="Martin R."/>
            <person name="McLaughlin D.J."/>
            <person name="Morgenstern I."/>
            <person name="Morin E."/>
            <person name="Murat C."/>
            <person name="Nagy L.G."/>
            <person name="Nolan M."/>
            <person name="Ohm R.A."/>
            <person name="Patyshakuliyeva A."/>
            <person name="Rokas A."/>
            <person name="Ruiz-Duenas F.J."/>
            <person name="Sabat G."/>
            <person name="Salamov A."/>
            <person name="Samejima M."/>
            <person name="Schmutz J."/>
            <person name="Slot J.C."/>
            <person name="St John F."/>
            <person name="Stenlid J."/>
            <person name="Sun H."/>
            <person name="Sun S."/>
            <person name="Syed K."/>
            <person name="Tsang A."/>
            <person name="Wiebenga A."/>
            <person name="Young D."/>
            <person name="Pisabarro A."/>
            <person name="Eastwood D.C."/>
            <person name="Martin F."/>
            <person name="Cullen D."/>
            <person name="Grigoriev I.V."/>
            <person name="Hibbett D.S."/>
        </authorList>
    </citation>
    <scope>NUCLEOTIDE SEQUENCE [LARGE SCALE GENOMIC DNA]</scope>
    <source>
        <strain evidence="5 6">DJM-731 SS1</strain>
    </source>
</reference>
<evidence type="ECO:0000313" key="5">
    <source>
        <dbReference type="EMBL" id="EJU02611.1"/>
    </source>
</evidence>
<feature type="region of interest" description="Disordered" evidence="3">
    <location>
        <begin position="1"/>
        <end position="62"/>
    </location>
</feature>
<dbReference type="GO" id="GO:0010608">
    <property type="term" value="P:post-transcriptional regulation of gene expression"/>
    <property type="evidence" value="ECO:0007669"/>
    <property type="project" value="TreeGrafter"/>
</dbReference>
<evidence type="ECO:0000313" key="6">
    <source>
        <dbReference type="Proteomes" id="UP000030653"/>
    </source>
</evidence>
<dbReference type="InterPro" id="IPR011989">
    <property type="entry name" value="ARM-like"/>
</dbReference>
<dbReference type="SMART" id="SM00025">
    <property type="entry name" value="Pumilio"/>
    <property type="match status" value="5"/>
</dbReference>
<dbReference type="SUPFAM" id="SSF48371">
    <property type="entry name" value="ARM repeat"/>
    <property type="match status" value="1"/>
</dbReference>
<keyword evidence="1" id="KW-0677">Repeat</keyword>
<dbReference type="OMA" id="MCESAKG"/>
<dbReference type="PROSITE" id="PS50303">
    <property type="entry name" value="PUM_HD"/>
    <property type="match status" value="1"/>
</dbReference>
<dbReference type="AlphaFoldDB" id="M5FXA0"/>
<dbReference type="InterPro" id="IPR033133">
    <property type="entry name" value="PUM-HD"/>
</dbReference>
<protein>
    <submittedName>
        <fullName evidence="5">ARM repeat-containing protein</fullName>
    </submittedName>
</protein>
<dbReference type="EMBL" id="JH795861">
    <property type="protein sequence ID" value="EJU02611.1"/>
    <property type="molecule type" value="Genomic_DNA"/>
</dbReference>
<gene>
    <name evidence="5" type="ORF">DACRYDRAFT_78451</name>
</gene>
<keyword evidence="6" id="KW-1185">Reference proteome</keyword>
<accession>M5FXA0</accession>
<proteinExistence type="predicted"/>
<evidence type="ECO:0000259" key="4">
    <source>
        <dbReference type="PROSITE" id="PS50303"/>
    </source>
</evidence>
<dbReference type="Pfam" id="PF00806">
    <property type="entry name" value="PUF"/>
    <property type="match status" value="5"/>
</dbReference>
<dbReference type="InterPro" id="IPR016024">
    <property type="entry name" value="ARM-type_fold"/>
</dbReference>
<organism evidence="5 6">
    <name type="scientific">Dacryopinax primogenitus (strain DJM 731)</name>
    <name type="common">Brown rot fungus</name>
    <dbReference type="NCBI Taxonomy" id="1858805"/>
    <lineage>
        <taxon>Eukaryota</taxon>
        <taxon>Fungi</taxon>
        <taxon>Dikarya</taxon>
        <taxon>Basidiomycota</taxon>
        <taxon>Agaricomycotina</taxon>
        <taxon>Dacrymycetes</taxon>
        <taxon>Dacrymycetales</taxon>
        <taxon>Dacrymycetaceae</taxon>
        <taxon>Dacryopinax</taxon>
    </lineage>
</organism>
<feature type="repeat" description="Pumilio" evidence="2">
    <location>
        <begin position="150"/>
        <end position="190"/>
    </location>
</feature>
<dbReference type="Gene3D" id="1.25.10.10">
    <property type="entry name" value="Leucine-rich Repeat Variant"/>
    <property type="match status" value="1"/>
</dbReference>
<dbReference type="GO" id="GO:0003730">
    <property type="term" value="F:mRNA 3'-UTR binding"/>
    <property type="evidence" value="ECO:0007669"/>
    <property type="project" value="TreeGrafter"/>
</dbReference>
<dbReference type="PANTHER" id="PTHR12537:SF48">
    <property type="entry name" value="MEIOTIC COILED-COIL PROTEIN 2"/>
    <property type="match status" value="1"/>
</dbReference>
<dbReference type="GO" id="GO:0005737">
    <property type="term" value="C:cytoplasm"/>
    <property type="evidence" value="ECO:0007669"/>
    <property type="project" value="TreeGrafter"/>
</dbReference>
<dbReference type="PROSITE" id="PS50302">
    <property type="entry name" value="PUM"/>
    <property type="match status" value="2"/>
</dbReference>
<dbReference type="PANTHER" id="PTHR12537">
    <property type="entry name" value="RNA BINDING PROTEIN PUMILIO-RELATED"/>
    <property type="match status" value="1"/>
</dbReference>
<dbReference type="InterPro" id="IPR001313">
    <property type="entry name" value="Pumilio_RNA-bd_rpt"/>
</dbReference>
<feature type="domain" description="PUM-HD" evidence="4">
    <location>
        <begin position="45"/>
        <end position="404"/>
    </location>
</feature>
<dbReference type="OrthoDB" id="668540at2759"/>
<dbReference type="GeneID" id="63691404"/>
<sequence>MGSYVARHPSPSNSYGGKLYEAQGHSPQRLVPSSQTPPPGGRHRTPSRNLNPQHPTHAPSQGINYLSYLQPASTPPYAYFCERIVRVNDQQASIFIQQKLKAVDAAERFKIVDAIVEKGLDLMTNRFGNWAVQRCLEDPCTAEERVKVVNVMRGHVVELATSPYGTHVVQKALDGDERCKLLIVNELLMDDPGETLINKHASHVWSKIMELQWEGNVPPIFEYVNHALRGKWAQLACHETGSLVAQHVFENLSEELKRPCVDEVLDNLVLCSKNQWGSWVVQHIVEHGSPEAKARAISILTREILTLATDQQGVKSLDKALKQSDPMVLDGFVRKMAESRVTGKRAIIVDMALTLPGSQFITQVLNMVGKEHRAMLSDALRSHVVTLKGSRTGAKVIWMFEKARSYNS</sequence>
<dbReference type="RefSeq" id="XP_040629505.1">
    <property type="nucleotide sequence ID" value="XM_040776342.1"/>
</dbReference>
<feature type="compositionally biased region" description="Polar residues" evidence="3">
    <location>
        <begin position="47"/>
        <end position="62"/>
    </location>
</feature>
<dbReference type="HOGENOM" id="CLU_039636_0_0_1"/>